<dbReference type="EMBL" id="BQNB010009838">
    <property type="protein sequence ID" value="GJS69092.1"/>
    <property type="molecule type" value="Genomic_DNA"/>
</dbReference>
<gene>
    <name evidence="1" type="ORF">Tco_0701933</name>
</gene>
<keyword evidence="2" id="KW-1185">Reference proteome</keyword>
<name>A0ABQ4XVC3_9ASTR</name>
<sequence>MDATWFRYKVLLVEAQGSGKVLNEEELAFLADPRVVEGRVTQTVITHNAAYQADNLDAYDSDCNDISIAQAIFMANFHIPPDAWIDLCGEELDFEKEINYLKQTLSEQIKEKETLTKTFNVFKNESKEKEDKNIDKEIAFEKKVKELDNIKAQQIRPMLYDGNVITKKTNVISIADSEETLMLEEESRSKMVLKQSDPMVLEKKVNVKPIDYAALNRLSEDFGKCFVPQALFDEQDLWLQNSYPITDQSASSPVKIEAPRELPKSVEITDLNAQLQEKFLAITSLENDLRKLKGKDIVDNAAQMSKATTIAPGLYKLDPIVHHTQLVRGSRSTKSSRKKYIDNTKNDRILQISSSTKKKDKVEDHSRIVEFSLNKTNCVVEPFGNANVQHSKLNTNSELMCVKCNSFMFDARHELCFLEFVSDMNASSKSKPVKKFKKKEEWKPTGKVFTKIGYQWRPTGRTFNLVGNVCPLTRITATNKVPLRKPTPPQVVALEPVLTKIYTRRPNVPNPIGSFRKPKIAKSMILTKRNLVHLEDPILQLLHLLLL</sequence>
<reference evidence="1" key="1">
    <citation type="journal article" date="2022" name="Int. J. Mol. Sci.">
        <title>Draft Genome of Tanacetum Coccineum: Genomic Comparison of Closely Related Tanacetum-Family Plants.</title>
        <authorList>
            <person name="Yamashiro T."/>
            <person name="Shiraishi A."/>
            <person name="Nakayama K."/>
            <person name="Satake H."/>
        </authorList>
    </citation>
    <scope>NUCLEOTIDE SEQUENCE</scope>
</reference>
<protein>
    <submittedName>
        <fullName evidence="1">Uncharacterized protein</fullName>
    </submittedName>
</protein>
<organism evidence="1 2">
    <name type="scientific">Tanacetum coccineum</name>
    <dbReference type="NCBI Taxonomy" id="301880"/>
    <lineage>
        <taxon>Eukaryota</taxon>
        <taxon>Viridiplantae</taxon>
        <taxon>Streptophyta</taxon>
        <taxon>Embryophyta</taxon>
        <taxon>Tracheophyta</taxon>
        <taxon>Spermatophyta</taxon>
        <taxon>Magnoliopsida</taxon>
        <taxon>eudicotyledons</taxon>
        <taxon>Gunneridae</taxon>
        <taxon>Pentapetalae</taxon>
        <taxon>asterids</taxon>
        <taxon>campanulids</taxon>
        <taxon>Asterales</taxon>
        <taxon>Asteraceae</taxon>
        <taxon>Asteroideae</taxon>
        <taxon>Anthemideae</taxon>
        <taxon>Anthemidinae</taxon>
        <taxon>Tanacetum</taxon>
    </lineage>
</organism>
<comment type="caution">
    <text evidence="1">The sequence shown here is derived from an EMBL/GenBank/DDBJ whole genome shotgun (WGS) entry which is preliminary data.</text>
</comment>
<evidence type="ECO:0000313" key="1">
    <source>
        <dbReference type="EMBL" id="GJS69092.1"/>
    </source>
</evidence>
<dbReference type="Proteomes" id="UP001151760">
    <property type="component" value="Unassembled WGS sequence"/>
</dbReference>
<reference evidence="1" key="2">
    <citation type="submission" date="2022-01" db="EMBL/GenBank/DDBJ databases">
        <authorList>
            <person name="Yamashiro T."/>
            <person name="Shiraishi A."/>
            <person name="Satake H."/>
            <person name="Nakayama K."/>
        </authorList>
    </citation>
    <scope>NUCLEOTIDE SEQUENCE</scope>
</reference>
<accession>A0ABQ4XVC3</accession>
<evidence type="ECO:0000313" key="2">
    <source>
        <dbReference type="Proteomes" id="UP001151760"/>
    </source>
</evidence>
<proteinExistence type="predicted"/>